<evidence type="ECO:0000256" key="20">
    <source>
        <dbReference type="ARBA" id="ARBA00032253"/>
    </source>
</evidence>
<keyword evidence="17" id="KW-1208">Phospholipid metabolism</keyword>
<evidence type="ECO:0000256" key="8">
    <source>
        <dbReference type="ARBA" id="ARBA00022475"/>
    </source>
</evidence>
<feature type="transmembrane region" description="Helical" evidence="24">
    <location>
        <begin position="65"/>
        <end position="83"/>
    </location>
</feature>
<dbReference type="PANTHER" id="PTHR46382">
    <property type="entry name" value="PHOSPHATIDATE CYTIDYLYLTRANSFERASE"/>
    <property type="match status" value="1"/>
</dbReference>
<evidence type="ECO:0000256" key="7">
    <source>
        <dbReference type="ARBA" id="ARBA00019373"/>
    </source>
</evidence>
<reference evidence="26" key="1">
    <citation type="submission" date="2020-05" db="EMBL/GenBank/DDBJ databases">
        <title>Frigoriglobus tundricola gen. nov., sp. nov., a psychrotolerant cellulolytic planctomycete of the family Gemmataceae with two divergent copies of 16S rRNA gene.</title>
        <authorList>
            <person name="Kulichevskaya I.S."/>
            <person name="Ivanova A.A."/>
            <person name="Naumoff D.G."/>
            <person name="Beletsky A.V."/>
            <person name="Rijpstra W.I.C."/>
            <person name="Sinninghe Damste J.S."/>
            <person name="Mardanov A.V."/>
            <person name="Ravin N.V."/>
            <person name="Dedysh S.N."/>
        </authorList>
    </citation>
    <scope>NUCLEOTIDE SEQUENCE [LARGE SCALE GENOMIC DNA]</scope>
    <source>
        <strain evidence="26">PL17</strain>
    </source>
</reference>
<dbReference type="EC" id="2.7.7.41" evidence="6"/>
<keyword evidence="13 24" id="KW-1133">Transmembrane helix</keyword>
<sequence length="289" mass="30164">MIRTRLWVGTLLALGAAGVLVGDSWLARHGVPYFPFLAAFLVLAGVLGARELVRLLPHLSRPSEPLVTGGALLLLATNWYPAVRPPAGAETAGPWPLLVAAFVGVLIAAFLLEMRRYTGAAGAAVPRLALTLFAVAYLGLLPCFFAQIRWLVPDPDVSGLMLALVVFVPKGNDIGAFFTGTFFGRHKMTPLLSPKKTWEGFAGGMASGAAVAVGLSALAPVFAGPLEAAAFGLVVGLAGVLGDLAESLVKRDGQTKDASKSIPGFGGVLDVVDSVLFAAPVAYLWFSWK</sequence>
<keyword evidence="26" id="KW-1185">Reference proteome</keyword>
<accession>A0A6M5YQ29</accession>
<evidence type="ECO:0000256" key="23">
    <source>
        <dbReference type="ARBA" id="ARBA00033406"/>
    </source>
</evidence>
<dbReference type="GO" id="GO:0004605">
    <property type="term" value="F:phosphatidate cytidylyltransferase activity"/>
    <property type="evidence" value="ECO:0007669"/>
    <property type="project" value="UniProtKB-EC"/>
</dbReference>
<evidence type="ECO:0000256" key="14">
    <source>
        <dbReference type="ARBA" id="ARBA00023098"/>
    </source>
</evidence>
<dbReference type="RefSeq" id="WP_171471303.1">
    <property type="nucleotide sequence ID" value="NZ_CP053452.2"/>
</dbReference>
<keyword evidence="15 24" id="KW-0472">Membrane</keyword>
<dbReference type="EMBL" id="CP053452">
    <property type="protein sequence ID" value="QJW95540.1"/>
    <property type="molecule type" value="Genomic_DNA"/>
</dbReference>
<evidence type="ECO:0000256" key="17">
    <source>
        <dbReference type="ARBA" id="ARBA00023264"/>
    </source>
</evidence>
<feature type="transmembrane region" description="Helical" evidence="24">
    <location>
        <begin position="261"/>
        <end position="286"/>
    </location>
</feature>
<evidence type="ECO:0000256" key="16">
    <source>
        <dbReference type="ARBA" id="ARBA00023209"/>
    </source>
</evidence>
<gene>
    <name evidence="25" type="ORF">FTUN_3089</name>
</gene>
<evidence type="ECO:0000256" key="15">
    <source>
        <dbReference type="ARBA" id="ARBA00023136"/>
    </source>
</evidence>
<evidence type="ECO:0000256" key="24">
    <source>
        <dbReference type="SAM" id="Phobius"/>
    </source>
</evidence>
<keyword evidence="16" id="KW-0594">Phospholipid biosynthesis</keyword>
<evidence type="ECO:0000256" key="13">
    <source>
        <dbReference type="ARBA" id="ARBA00022989"/>
    </source>
</evidence>
<dbReference type="Proteomes" id="UP000503447">
    <property type="component" value="Chromosome"/>
</dbReference>
<feature type="transmembrane region" description="Helical" evidence="24">
    <location>
        <begin position="124"/>
        <end position="148"/>
    </location>
</feature>
<keyword evidence="10 25" id="KW-0808">Transferase</keyword>
<evidence type="ECO:0000256" key="12">
    <source>
        <dbReference type="ARBA" id="ARBA00022695"/>
    </source>
</evidence>
<comment type="pathway">
    <text evidence="4">Lipid metabolism.</text>
</comment>
<evidence type="ECO:0000256" key="4">
    <source>
        <dbReference type="ARBA" id="ARBA00005189"/>
    </source>
</evidence>
<evidence type="ECO:0000313" key="26">
    <source>
        <dbReference type="Proteomes" id="UP000503447"/>
    </source>
</evidence>
<evidence type="ECO:0000256" key="1">
    <source>
        <dbReference type="ARBA" id="ARBA00001698"/>
    </source>
</evidence>
<feature type="transmembrane region" description="Helical" evidence="24">
    <location>
        <begin position="95"/>
        <end position="112"/>
    </location>
</feature>
<dbReference type="GO" id="GO:0005886">
    <property type="term" value="C:plasma membrane"/>
    <property type="evidence" value="ECO:0007669"/>
    <property type="project" value="UniProtKB-SubCell"/>
</dbReference>
<comment type="subcellular location">
    <subcellularLocation>
        <location evidence="2">Cell membrane</location>
        <topology evidence="2">Multi-pass membrane protein</topology>
    </subcellularLocation>
</comment>
<evidence type="ECO:0000256" key="5">
    <source>
        <dbReference type="ARBA" id="ARBA00010185"/>
    </source>
</evidence>
<feature type="transmembrane region" description="Helical" evidence="24">
    <location>
        <begin position="32"/>
        <end position="53"/>
    </location>
</feature>
<dbReference type="PANTHER" id="PTHR46382:SF1">
    <property type="entry name" value="PHOSPHATIDATE CYTIDYLYLTRANSFERASE"/>
    <property type="match status" value="1"/>
</dbReference>
<evidence type="ECO:0000256" key="18">
    <source>
        <dbReference type="ARBA" id="ARBA00029893"/>
    </source>
</evidence>
<proteinExistence type="inferred from homology"/>
<organism evidence="25 26">
    <name type="scientific">Frigoriglobus tundricola</name>
    <dbReference type="NCBI Taxonomy" id="2774151"/>
    <lineage>
        <taxon>Bacteria</taxon>
        <taxon>Pseudomonadati</taxon>
        <taxon>Planctomycetota</taxon>
        <taxon>Planctomycetia</taxon>
        <taxon>Gemmatales</taxon>
        <taxon>Gemmataceae</taxon>
        <taxon>Frigoriglobus</taxon>
    </lineage>
</organism>
<comment type="similarity">
    <text evidence="5">Belongs to the CDS family.</text>
</comment>
<comment type="catalytic activity">
    <reaction evidence="1">
        <text>a 1,2-diacyl-sn-glycero-3-phosphate + CTP + H(+) = a CDP-1,2-diacyl-sn-glycerol + diphosphate</text>
        <dbReference type="Rhea" id="RHEA:16229"/>
        <dbReference type="ChEBI" id="CHEBI:15378"/>
        <dbReference type="ChEBI" id="CHEBI:33019"/>
        <dbReference type="ChEBI" id="CHEBI:37563"/>
        <dbReference type="ChEBI" id="CHEBI:58332"/>
        <dbReference type="ChEBI" id="CHEBI:58608"/>
        <dbReference type="EC" id="2.7.7.41"/>
    </reaction>
</comment>
<evidence type="ECO:0000256" key="19">
    <source>
        <dbReference type="ARBA" id="ARBA00031825"/>
    </source>
</evidence>
<feature type="transmembrane region" description="Helical" evidence="24">
    <location>
        <begin position="201"/>
        <end position="222"/>
    </location>
</feature>
<evidence type="ECO:0000256" key="10">
    <source>
        <dbReference type="ARBA" id="ARBA00022679"/>
    </source>
</evidence>
<evidence type="ECO:0000256" key="3">
    <source>
        <dbReference type="ARBA" id="ARBA00005119"/>
    </source>
</evidence>
<dbReference type="AlphaFoldDB" id="A0A6M5YQ29"/>
<name>A0A6M5YQ29_9BACT</name>
<evidence type="ECO:0000256" key="11">
    <source>
        <dbReference type="ARBA" id="ARBA00022692"/>
    </source>
</evidence>
<dbReference type="KEGG" id="ftj:FTUN_3089"/>
<feature type="transmembrane region" description="Helical" evidence="24">
    <location>
        <begin position="228"/>
        <end position="249"/>
    </location>
</feature>
<feature type="transmembrane region" description="Helical" evidence="24">
    <location>
        <begin position="160"/>
        <end position="180"/>
    </location>
</feature>
<keyword evidence="8" id="KW-1003">Cell membrane</keyword>
<keyword evidence="11 24" id="KW-0812">Transmembrane</keyword>
<comment type="pathway">
    <text evidence="3">Phospholipid metabolism; CDP-diacylglycerol biosynthesis; CDP-diacylglycerol from sn-glycerol 3-phosphate: step 3/3.</text>
</comment>
<evidence type="ECO:0000256" key="2">
    <source>
        <dbReference type="ARBA" id="ARBA00004651"/>
    </source>
</evidence>
<keyword evidence="9" id="KW-0444">Lipid biosynthesis</keyword>
<keyword evidence="12 25" id="KW-0548">Nucleotidyltransferase</keyword>
<keyword evidence="14" id="KW-0443">Lipid metabolism</keyword>
<evidence type="ECO:0000256" key="21">
    <source>
        <dbReference type="ARBA" id="ARBA00032396"/>
    </source>
</evidence>
<protein>
    <recommendedName>
        <fullName evidence="7">Phosphatidate cytidylyltransferase</fullName>
        <ecNumber evidence="6">2.7.7.41</ecNumber>
    </recommendedName>
    <alternativeName>
        <fullName evidence="20">CDP-DAG synthase</fullName>
    </alternativeName>
    <alternativeName>
        <fullName evidence="22">CDP-DG synthase</fullName>
    </alternativeName>
    <alternativeName>
        <fullName evidence="18">CDP-diacylglycerol synthase</fullName>
    </alternativeName>
    <alternativeName>
        <fullName evidence="21">CDP-diglyceride pyrophosphorylase</fullName>
    </alternativeName>
    <alternativeName>
        <fullName evidence="23">CDP-diglyceride synthase</fullName>
    </alternativeName>
    <alternativeName>
        <fullName evidence="19">CTP:phosphatidate cytidylyltransferase</fullName>
    </alternativeName>
</protein>
<evidence type="ECO:0000313" key="25">
    <source>
        <dbReference type="EMBL" id="QJW95540.1"/>
    </source>
</evidence>
<evidence type="ECO:0000256" key="22">
    <source>
        <dbReference type="ARBA" id="ARBA00032743"/>
    </source>
</evidence>
<dbReference type="Pfam" id="PF01148">
    <property type="entry name" value="CTP_transf_1"/>
    <property type="match status" value="1"/>
</dbReference>
<evidence type="ECO:0000256" key="6">
    <source>
        <dbReference type="ARBA" id="ARBA00012487"/>
    </source>
</evidence>
<dbReference type="GO" id="GO:0016024">
    <property type="term" value="P:CDP-diacylglycerol biosynthetic process"/>
    <property type="evidence" value="ECO:0007669"/>
    <property type="project" value="TreeGrafter"/>
</dbReference>
<evidence type="ECO:0000256" key="9">
    <source>
        <dbReference type="ARBA" id="ARBA00022516"/>
    </source>
</evidence>